<protein>
    <submittedName>
        <fullName evidence="3">Conserved protein associated with acetyl-CoA C-acyltransferase</fullName>
    </submittedName>
</protein>
<dbReference type="SUPFAM" id="SSF50249">
    <property type="entry name" value="Nucleic acid-binding proteins"/>
    <property type="match status" value="1"/>
</dbReference>
<feature type="domain" description="ChsH2 C-terminal OB-fold" evidence="2">
    <location>
        <begin position="63"/>
        <end position="125"/>
    </location>
</feature>
<keyword evidence="3" id="KW-0808">Transferase</keyword>
<dbReference type="GO" id="GO:0016746">
    <property type="term" value="F:acyltransferase activity"/>
    <property type="evidence" value="ECO:0007669"/>
    <property type="project" value="UniProtKB-KW"/>
</dbReference>
<evidence type="ECO:0000259" key="2">
    <source>
        <dbReference type="Pfam" id="PF01796"/>
    </source>
</evidence>
<organism evidence="3">
    <name type="scientific">hydrothermal vent metagenome</name>
    <dbReference type="NCBI Taxonomy" id="652676"/>
    <lineage>
        <taxon>unclassified sequences</taxon>
        <taxon>metagenomes</taxon>
        <taxon>ecological metagenomes</taxon>
    </lineage>
</organism>
<dbReference type="AlphaFoldDB" id="A0A170Q999"/>
<feature type="region of interest" description="Disordered" evidence="1">
    <location>
        <begin position="1"/>
        <end position="23"/>
    </location>
</feature>
<dbReference type="InterPro" id="IPR002878">
    <property type="entry name" value="ChsH2_C"/>
</dbReference>
<dbReference type="PANTHER" id="PTHR34075">
    <property type="entry name" value="BLR3430 PROTEIN"/>
    <property type="match status" value="1"/>
</dbReference>
<reference evidence="3" key="1">
    <citation type="submission" date="2015-10" db="EMBL/GenBank/DDBJ databases">
        <authorList>
            <person name="Gilbert D.G."/>
        </authorList>
    </citation>
    <scope>NUCLEOTIDE SEQUENCE</scope>
</reference>
<evidence type="ECO:0000256" key="1">
    <source>
        <dbReference type="SAM" id="MobiDB-lite"/>
    </source>
</evidence>
<dbReference type="Pfam" id="PF01796">
    <property type="entry name" value="OB_ChsH2_C"/>
    <property type="match status" value="1"/>
</dbReference>
<gene>
    <name evidence="3" type="ORF">MGWOODY_Clf1354</name>
</gene>
<dbReference type="InterPro" id="IPR052513">
    <property type="entry name" value="Thioester_dehydratase-like"/>
</dbReference>
<dbReference type="Gene3D" id="6.10.30.10">
    <property type="match status" value="1"/>
</dbReference>
<dbReference type="InterPro" id="IPR012340">
    <property type="entry name" value="NA-bd_OB-fold"/>
</dbReference>
<name>A0A170Q999_9ZZZZ</name>
<proteinExistence type="predicted"/>
<sequence length="145" mass="15548">MPDMPDSDTPVAPVSVDPNRLKITNDDSSEGTLIGFRCNECSTTVFGPAVFCQSCTSTDLEAVDLGAKGTLFSYTIVRIPPAGWPGEVPYVLGQVELPQGPQVLAEVVDCEHDDLKIGMAVELTLQAVPAENGRPDKAVYKWRPA</sequence>
<evidence type="ECO:0000313" key="3">
    <source>
        <dbReference type="EMBL" id="CUV01373.1"/>
    </source>
</evidence>
<dbReference type="PANTHER" id="PTHR34075:SF5">
    <property type="entry name" value="BLR3430 PROTEIN"/>
    <property type="match status" value="1"/>
</dbReference>
<keyword evidence="3" id="KW-0012">Acyltransferase</keyword>
<dbReference type="EMBL" id="FAXA01000056">
    <property type="protein sequence ID" value="CUV01373.1"/>
    <property type="molecule type" value="Genomic_DNA"/>
</dbReference>
<accession>A0A170Q999</accession>